<accession>A0A9X0CWI8</accession>
<evidence type="ECO:0000313" key="2">
    <source>
        <dbReference type="EMBL" id="KAJ7378176.1"/>
    </source>
</evidence>
<dbReference type="Proteomes" id="UP001163046">
    <property type="component" value="Unassembled WGS sequence"/>
</dbReference>
<keyword evidence="1" id="KW-0812">Transmembrane</keyword>
<dbReference type="AlphaFoldDB" id="A0A9X0CWI8"/>
<keyword evidence="1" id="KW-1133">Transmembrane helix</keyword>
<keyword evidence="1" id="KW-0472">Membrane</keyword>
<name>A0A9X0CWI8_9CNID</name>
<proteinExistence type="predicted"/>
<sequence>MLPARYLEHGTSKVFRRLSIGRHFTTVFWNPASFLHTILLATIYVSLACSRTLLIKLSIRGGGYEYLPITVNIFAEPSS</sequence>
<dbReference type="OrthoDB" id="408493at2759"/>
<evidence type="ECO:0000313" key="3">
    <source>
        <dbReference type="Proteomes" id="UP001163046"/>
    </source>
</evidence>
<reference evidence="2" key="1">
    <citation type="submission" date="2023-01" db="EMBL/GenBank/DDBJ databases">
        <title>Genome assembly of the deep-sea coral Lophelia pertusa.</title>
        <authorList>
            <person name="Herrera S."/>
            <person name="Cordes E."/>
        </authorList>
    </citation>
    <scope>NUCLEOTIDE SEQUENCE</scope>
    <source>
        <strain evidence="2">USNM1676648</strain>
        <tissue evidence="2">Polyp</tissue>
    </source>
</reference>
<protein>
    <submittedName>
        <fullName evidence="2">Uncharacterized protein</fullName>
    </submittedName>
</protein>
<keyword evidence="3" id="KW-1185">Reference proteome</keyword>
<dbReference type="EMBL" id="MU826368">
    <property type="protein sequence ID" value="KAJ7378176.1"/>
    <property type="molecule type" value="Genomic_DNA"/>
</dbReference>
<feature type="transmembrane region" description="Helical" evidence="1">
    <location>
        <begin position="34"/>
        <end position="54"/>
    </location>
</feature>
<gene>
    <name evidence="2" type="ORF">OS493_024121</name>
</gene>
<organism evidence="2 3">
    <name type="scientific">Desmophyllum pertusum</name>
    <dbReference type="NCBI Taxonomy" id="174260"/>
    <lineage>
        <taxon>Eukaryota</taxon>
        <taxon>Metazoa</taxon>
        <taxon>Cnidaria</taxon>
        <taxon>Anthozoa</taxon>
        <taxon>Hexacorallia</taxon>
        <taxon>Scleractinia</taxon>
        <taxon>Caryophylliina</taxon>
        <taxon>Caryophylliidae</taxon>
        <taxon>Desmophyllum</taxon>
    </lineage>
</organism>
<comment type="caution">
    <text evidence="2">The sequence shown here is derived from an EMBL/GenBank/DDBJ whole genome shotgun (WGS) entry which is preliminary data.</text>
</comment>
<evidence type="ECO:0000256" key="1">
    <source>
        <dbReference type="SAM" id="Phobius"/>
    </source>
</evidence>